<evidence type="ECO:0000313" key="2">
    <source>
        <dbReference type="Proteomes" id="UP001501757"/>
    </source>
</evidence>
<dbReference type="Pfam" id="PF05742">
    <property type="entry name" value="TANGO2"/>
    <property type="match status" value="1"/>
</dbReference>
<reference evidence="1 2" key="1">
    <citation type="journal article" date="2019" name="Int. J. Syst. Evol. Microbiol.">
        <title>The Global Catalogue of Microorganisms (GCM) 10K type strain sequencing project: providing services to taxonomists for standard genome sequencing and annotation.</title>
        <authorList>
            <consortium name="The Broad Institute Genomics Platform"/>
            <consortium name="The Broad Institute Genome Sequencing Center for Infectious Disease"/>
            <person name="Wu L."/>
            <person name="Ma J."/>
        </authorList>
    </citation>
    <scope>NUCLEOTIDE SEQUENCE [LARGE SCALE GENOMIC DNA]</scope>
    <source>
        <strain evidence="1 2">JCM 13378</strain>
    </source>
</reference>
<dbReference type="PANTHER" id="PTHR17985:SF8">
    <property type="entry name" value="TRANSPORT AND GOLGI ORGANIZATION PROTEIN 2 HOMOLOG"/>
    <property type="match status" value="1"/>
</dbReference>
<protein>
    <submittedName>
        <fullName evidence="1">NRDE family protein</fullName>
    </submittedName>
</protein>
<evidence type="ECO:0000313" key="1">
    <source>
        <dbReference type="EMBL" id="GAA0356678.1"/>
    </source>
</evidence>
<dbReference type="InterPro" id="IPR008551">
    <property type="entry name" value="TANGO2"/>
</dbReference>
<proteinExistence type="predicted"/>
<dbReference type="Proteomes" id="UP001501757">
    <property type="component" value="Unassembled WGS sequence"/>
</dbReference>
<dbReference type="RefSeq" id="WP_343844765.1">
    <property type="nucleotide sequence ID" value="NZ_BAAAEI010000010.1"/>
</dbReference>
<comment type="caution">
    <text evidence="1">The sequence shown here is derived from an EMBL/GenBank/DDBJ whole genome shotgun (WGS) entry which is preliminary data.</text>
</comment>
<gene>
    <name evidence="1" type="ORF">GCM10009092_21140</name>
</gene>
<keyword evidence="2" id="KW-1185">Reference proteome</keyword>
<name>A0ABN0X6Z1_9ALTE</name>
<accession>A0ABN0X6Z1</accession>
<organism evidence="1 2">
    <name type="scientific">Bowmanella denitrificans</name>
    <dbReference type="NCBI Taxonomy" id="366582"/>
    <lineage>
        <taxon>Bacteria</taxon>
        <taxon>Pseudomonadati</taxon>
        <taxon>Pseudomonadota</taxon>
        <taxon>Gammaproteobacteria</taxon>
        <taxon>Alteromonadales</taxon>
        <taxon>Alteromonadaceae</taxon>
        <taxon>Bowmanella</taxon>
    </lineage>
</organism>
<dbReference type="PANTHER" id="PTHR17985">
    <property type="entry name" value="SER/THR-RICH PROTEIN T10 IN DGCR REGION"/>
    <property type="match status" value="1"/>
</dbReference>
<sequence length="256" mass="28479">MCILFVALRAHPEFPLLIAANRDEFHARPTTPSGFWPAAPGILAGKDLQAGGTWMGVSEDGRVAALTNIREPSQHKANSPSRGHLVSGYLTNTTPQDYAAALKRSKTAYNGYNLLFGNWQNLAVYNNKRDELTMLTDGIYGLSNADIHSPWPKTSKGVARLTQFCQQGQTNTEILFSLLKDDVPAEDHLLPSTGVAKEWEKRLSAIFIQSEQYGTRTSTLLMVNKHAQASWYERSFSASGVVYKDVSFHFPLREYL</sequence>
<dbReference type="EMBL" id="BAAAEI010000010">
    <property type="protein sequence ID" value="GAA0356678.1"/>
    <property type="molecule type" value="Genomic_DNA"/>
</dbReference>